<evidence type="ECO:0000313" key="2">
    <source>
        <dbReference type="EMBL" id="RXH24061.1"/>
    </source>
</evidence>
<sequence>MRRGFKAQAERSAAAARQVLGLSVNVPFDPWAYAKHLGIIILDFEVLGLPANAARQLTVTDQDGWSAMTIQEDGVFGVVVNPAHADTRRRYDLMHELAHIELKHVPARVEVSPSGLMLLSDFSDEQEQEADWYAGSFLLPRDGIFRLRSRGKSAAEIGIQYGVSKALCEYRLRMTGVDIQMRRVSDR</sequence>
<dbReference type="AlphaFoldDB" id="A0A4Q0RXB3"/>
<comment type="caution">
    <text evidence="2">The sequence shown here is derived from an EMBL/GenBank/DDBJ whole genome shotgun (WGS) entry which is preliminary data.</text>
</comment>
<dbReference type="Gene3D" id="1.10.10.2910">
    <property type="match status" value="1"/>
</dbReference>
<evidence type="ECO:0000259" key="1">
    <source>
        <dbReference type="Pfam" id="PF06114"/>
    </source>
</evidence>
<dbReference type="PANTHER" id="PTHR43236">
    <property type="entry name" value="ANTITOXIN HIGA1"/>
    <property type="match status" value="1"/>
</dbReference>
<protein>
    <recommendedName>
        <fullName evidence="1">IrrE N-terminal-like domain-containing protein</fullName>
    </recommendedName>
</protein>
<proteinExistence type="predicted"/>
<keyword evidence="3" id="KW-1185">Reference proteome</keyword>
<dbReference type="EMBL" id="LBJQ01000089">
    <property type="protein sequence ID" value="RXH24061.1"/>
    <property type="molecule type" value="Genomic_DNA"/>
</dbReference>
<gene>
    <name evidence="2" type="ORF">XH99_28630</name>
</gene>
<dbReference type="InterPro" id="IPR010359">
    <property type="entry name" value="IrrE_HExxH"/>
</dbReference>
<dbReference type="Proteomes" id="UP000289546">
    <property type="component" value="Unassembled WGS sequence"/>
</dbReference>
<evidence type="ECO:0000313" key="3">
    <source>
        <dbReference type="Proteomes" id="UP000289546"/>
    </source>
</evidence>
<name>A0A4Q0RXB3_9BRAD</name>
<feature type="domain" description="IrrE N-terminal-like" evidence="1">
    <location>
        <begin position="78"/>
        <end position="172"/>
    </location>
</feature>
<dbReference type="InterPro" id="IPR052345">
    <property type="entry name" value="Rad_response_metalloprotease"/>
</dbReference>
<reference evidence="2 3" key="1">
    <citation type="submission" date="2015-04" db="EMBL/GenBank/DDBJ databases">
        <title>Comparative genomics of rhizobia nodulating Arachis hypogaea in China.</title>
        <authorList>
            <person name="Li Y."/>
        </authorList>
    </citation>
    <scope>NUCLEOTIDE SEQUENCE [LARGE SCALE GENOMIC DNA]</scope>
    <source>
        <strain evidence="2 3">CCBAU 51757</strain>
    </source>
</reference>
<organism evidence="2 3">
    <name type="scientific">Bradyrhizobium nanningense</name>
    <dbReference type="NCBI Taxonomy" id="1325118"/>
    <lineage>
        <taxon>Bacteria</taxon>
        <taxon>Pseudomonadati</taxon>
        <taxon>Pseudomonadota</taxon>
        <taxon>Alphaproteobacteria</taxon>
        <taxon>Hyphomicrobiales</taxon>
        <taxon>Nitrobacteraceae</taxon>
        <taxon>Bradyrhizobium</taxon>
    </lineage>
</organism>
<dbReference type="RefSeq" id="WP_206734160.1">
    <property type="nucleotide sequence ID" value="NZ_LBJQ01000089.1"/>
</dbReference>
<dbReference type="Pfam" id="PF06114">
    <property type="entry name" value="Peptidase_M78"/>
    <property type="match status" value="1"/>
</dbReference>
<accession>A0A4Q0RXB3</accession>
<dbReference type="PANTHER" id="PTHR43236:SF1">
    <property type="entry name" value="BLL7220 PROTEIN"/>
    <property type="match status" value="1"/>
</dbReference>